<keyword evidence="2" id="KW-1185">Reference proteome</keyword>
<reference evidence="2" key="1">
    <citation type="submission" date="2012-03" db="EMBL/GenBank/DDBJ databases">
        <title>Complete sequence of chromosome of Deinococcus peraridilitoris DSM 19664.</title>
        <authorList>
            <person name="Lucas S."/>
            <person name="Copeland A."/>
            <person name="Lapidus A."/>
            <person name="Glavina del Rio T."/>
            <person name="Dalin E."/>
            <person name="Tice H."/>
            <person name="Bruce D."/>
            <person name="Goodwin L."/>
            <person name="Pitluck S."/>
            <person name="Peters L."/>
            <person name="Mikhailova N."/>
            <person name="Lu M."/>
            <person name="Kyrpides N."/>
            <person name="Mavromatis K."/>
            <person name="Ivanova N."/>
            <person name="Brettin T."/>
            <person name="Detter J.C."/>
            <person name="Han C."/>
            <person name="Larimer F."/>
            <person name="Land M."/>
            <person name="Hauser L."/>
            <person name="Markowitz V."/>
            <person name="Cheng J.-F."/>
            <person name="Hugenholtz P."/>
            <person name="Woyke T."/>
            <person name="Wu D."/>
            <person name="Pukall R."/>
            <person name="Steenblock K."/>
            <person name="Brambilla E."/>
            <person name="Klenk H.-P."/>
            <person name="Eisen J.A."/>
        </authorList>
    </citation>
    <scope>NUCLEOTIDE SEQUENCE [LARGE SCALE GENOMIC DNA]</scope>
    <source>
        <strain evidence="2">DSM 19664 / LMG 22246 / CIP 109416 / KR-200</strain>
    </source>
</reference>
<evidence type="ECO:0000313" key="1">
    <source>
        <dbReference type="EMBL" id="AFZ68085.1"/>
    </source>
</evidence>
<dbReference type="Proteomes" id="UP000010467">
    <property type="component" value="Chromosome"/>
</dbReference>
<accession>L0A500</accession>
<gene>
    <name evidence="1" type="ordered locus">Deipe_2620</name>
</gene>
<sequence>MVKRANVEFRKPPPDPAWFLLARDVRGNWQGCSPDEAPYAATFRTLHERTGCIVTRHSARELSAMIKPKPRAA</sequence>
<name>L0A500_DEIPD</name>
<protein>
    <submittedName>
        <fullName evidence="1">Uncharacterized protein</fullName>
    </submittedName>
</protein>
<dbReference type="RefSeq" id="WP_015236387.1">
    <property type="nucleotide sequence ID" value="NC_019793.1"/>
</dbReference>
<evidence type="ECO:0000313" key="2">
    <source>
        <dbReference type="Proteomes" id="UP000010467"/>
    </source>
</evidence>
<dbReference type="AlphaFoldDB" id="L0A500"/>
<dbReference type="HOGENOM" id="CLU_2698520_0_0_0"/>
<dbReference type="KEGG" id="dpd:Deipe_2620"/>
<proteinExistence type="predicted"/>
<dbReference type="OrthoDB" id="77795at2"/>
<dbReference type="EMBL" id="CP003382">
    <property type="protein sequence ID" value="AFZ68085.1"/>
    <property type="molecule type" value="Genomic_DNA"/>
</dbReference>
<dbReference type="PATRIC" id="fig|937777.3.peg.2628"/>
<organism evidence="1 2">
    <name type="scientific">Deinococcus peraridilitoris (strain DSM 19664 / LMG 22246 / CIP 109416 / KR-200)</name>
    <dbReference type="NCBI Taxonomy" id="937777"/>
    <lineage>
        <taxon>Bacteria</taxon>
        <taxon>Thermotogati</taxon>
        <taxon>Deinococcota</taxon>
        <taxon>Deinococci</taxon>
        <taxon>Deinococcales</taxon>
        <taxon>Deinococcaceae</taxon>
        <taxon>Deinococcus</taxon>
    </lineage>
</organism>